<dbReference type="OrthoDB" id="7054907at2"/>
<dbReference type="InterPro" id="IPR050564">
    <property type="entry name" value="F420-G6PD/mer"/>
</dbReference>
<dbReference type="PANTHER" id="PTHR43244:SF1">
    <property type="entry name" value="5,10-METHYLENETETRAHYDROMETHANOPTERIN REDUCTASE"/>
    <property type="match status" value="1"/>
</dbReference>
<evidence type="ECO:0000259" key="2">
    <source>
        <dbReference type="Pfam" id="PF00296"/>
    </source>
</evidence>
<organism evidence="3 4">
    <name type="scientific">Amycolatopsis albispora</name>
    <dbReference type="NCBI Taxonomy" id="1804986"/>
    <lineage>
        <taxon>Bacteria</taxon>
        <taxon>Bacillati</taxon>
        <taxon>Actinomycetota</taxon>
        <taxon>Actinomycetes</taxon>
        <taxon>Pseudonocardiales</taxon>
        <taxon>Pseudonocardiaceae</taxon>
        <taxon>Amycolatopsis</taxon>
    </lineage>
</organism>
<dbReference type="CDD" id="cd01097">
    <property type="entry name" value="Tetrahydromethanopterin_reductase"/>
    <property type="match status" value="1"/>
</dbReference>
<dbReference type="RefSeq" id="WP_113695507.1">
    <property type="nucleotide sequence ID" value="NZ_CP015163.1"/>
</dbReference>
<dbReference type="NCBIfam" id="TIGR03564">
    <property type="entry name" value="F420_MSMEG_4879"/>
    <property type="match status" value="1"/>
</dbReference>
<feature type="domain" description="Luciferase-like" evidence="2">
    <location>
        <begin position="13"/>
        <end position="297"/>
    </location>
</feature>
<evidence type="ECO:0000313" key="4">
    <source>
        <dbReference type="Proteomes" id="UP000250434"/>
    </source>
</evidence>
<reference evidence="3 4" key="1">
    <citation type="submission" date="2016-04" db="EMBL/GenBank/DDBJ databases">
        <title>Complete genome sequence and analysis of deep-sea sediment isolate, Amycolatopsis sp. WP1.</title>
        <authorList>
            <person name="Wang H."/>
            <person name="Chen S."/>
            <person name="Wu Q."/>
        </authorList>
    </citation>
    <scope>NUCLEOTIDE SEQUENCE [LARGE SCALE GENOMIC DNA]</scope>
    <source>
        <strain evidence="3 4">WP1</strain>
    </source>
</reference>
<dbReference type="KEGG" id="aab:A4R43_31660"/>
<dbReference type="Proteomes" id="UP000250434">
    <property type="component" value="Chromosome"/>
</dbReference>
<dbReference type="Gene3D" id="3.20.20.30">
    <property type="entry name" value="Luciferase-like domain"/>
    <property type="match status" value="1"/>
</dbReference>
<dbReference type="EMBL" id="CP015163">
    <property type="protein sequence ID" value="AXB46455.1"/>
    <property type="molecule type" value="Genomic_DNA"/>
</dbReference>
<evidence type="ECO:0000256" key="1">
    <source>
        <dbReference type="ARBA" id="ARBA00023002"/>
    </source>
</evidence>
<proteinExistence type="predicted"/>
<dbReference type="InterPro" id="IPR019910">
    <property type="entry name" value="Lucif-like_OxRdtase_MSMEG_4879"/>
</dbReference>
<accession>A0A344LEI1</accession>
<protein>
    <submittedName>
        <fullName evidence="3">LLM class F420-dependent oxidoreductase</fullName>
    </submittedName>
</protein>
<dbReference type="InterPro" id="IPR011251">
    <property type="entry name" value="Luciferase-like_dom"/>
</dbReference>
<dbReference type="AlphaFoldDB" id="A0A344LEI1"/>
<keyword evidence="4" id="KW-1185">Reference proteome</keyword>
<keyword evidence="1" id="KW-0560">Oxidoreductase</keyword>
<name>A0A344LEI1_9PSEU</name>
<dbReference type="Pfam" id="PF00296">
    <property type="entry name" value="Bac_luciferase"/>
    <property type="match status" value="1"/>
</dbReference>
<dbReference type="GO" id="GO:0016705">
    <property type="term" value="F:oxidoreductase activity, acting on paired donors, with incorporation or reduction of molecular oxygen"/>
    <property type="evidence" value="ECO:0007669"/>
    <property type="project" value="InterPro"/>
</dbReference>
<dbReference type="InterPro" id="IPR036661">
    <property type="entry name" value="Luciferase-like_sf"/>
</dbReference>
<dbReference type="PANTHER" id="PTHR43244">
    <property type="match status" value="1"/>
</dbReference>
<gene>
    <name evidence="3" type="ORF">A4R43_31660</name>
</gene>
<evidence type="ECO:0000313" key="3">
    <source>
        <dbReference type="EMBL" id="AXB46455.1"/>
    </source>
</evidence>
<sequence length="310" mass="31892">MTLGIAIAPAAGAVNAVDDVVGQARRAAAAGVRSAWFGQVFSYDAITLATVAGRAVPEITVGVSVVPIAGRHPLLVASQAQTAQAATGGRFTLGLGLGAPAFAEPVFGVPNDRPIARLREFLTVVRSVFETGTASFEGELITAKPPMSAKVAGAEPVPVVVAAMGPQALRVTGELADGTLPLLAGPKALAGHIVPTIRAAADTAGRPAPKVIAALPALVTSDLETARRRMAEQTAFYDSIPSYQRIIELSGATKAAELAVIGDEELVAAEIRRYFDAGATEVVITQSDLAGTADQLRTWRLVGELTRALT</sequence>
<dbReference type="SUPFAM" id="SSF51679">
    <property type="entry name" value="Bacterial luciferase-like"/>
    <property type="match status" value="1"/>
</dbReference>